<comment type="catalytic activity">
    <reaction evidence="6">
        <text>glycolate + A = glyoxylate + AH2</text>
        <dbReference type="Rhea" id="RHEA:21264"/>
        <dbReference type="ChEBI" id="CHEBI:13193"/>
        <dbReference type="ChEBI" id="CHEBI:17499"/>
        <dbReference type="ChEBI" id="CHEBI:29805"/>
        <dbReference type="ChEBI" id="CHEBI:36655"/>
        <dbReference type="EC" id="1.1.99.14"/>
    </reaction>
</comment>
<dbReference type="InterPro" id="IPR009051">
    <property type="entry name" value="Helical_ferredxn"/>
</dbReference>
<dbReference type="EC" id="1.1.99.14" evidence="6"/>
<evidence type="ECO:0000313" key="8">
    <source>
        <dbReference type="EMBL" id="NMP23606.1"/>
    </source>
</evidence>
<dbReference type="Pfam" id="PF02754">
    <property type="entry name" value="CCG"/>
    <property type="match status" value="2"/>
</dbReference>
<dbReference type="InterPro" id="IPR012257">
    <property type="entry name" value="Glc_ox_4Fe-4S"/>
</dbReference>
<dbReference type="SUPFAM" id="SSF54862">
    <property type="entry name" value="4Fe-4S ferredoxins"/>
    <property type="match status" value="1"/>
</dbReference>
<dbReference type="PROSITE" id="PS00198">
    <property type="entry name" value="4FE4S_FER_1"/>
    <property type="match status" value="1"/>
</dbReference>
<protein>
    <recommendedName>
        <fullName evidence="6">Glycolate oxidase iron-sulfur subunit</fullName>
        <ecNumber evidence="6">1.1.99.14</ecNumber>
    </recommendedName>
</protein>
<sequence>MDNAVTRAIQEINHCNKCGFCLPACPTYQLTGNELDSPRGRIAMVEGMLHGEIEAQIGLEESLKYCLGCRACETACPSGVQYHLVLEAGRAKLDQTRPAHRGLTFVPRTLMRLTRHPKRLRRLAALGRRAGALPLPQKLKQLTPMLAYQSEPVKVDARNKPATTGAAFFAGCVQEALFGDANQAAEALLRAAGYDLVNPPQQTCCGAIAWHAGRAREARRLAQRNIQAYEITGEVPIANTAGGCGAMLSEYGELFRGDPVWEERAERFSARVRDWSELLLNAPEPLRFVGRQERVALQNSCHLVNVEKAGENPVALIRQVEGDEYVPLPSQDRCCGSAGIYNIQHPEWADRILEGKMAEMGAYEPDRLLVVNPGCAMQMTLGVERAGRSTVVEHLARYLYRAWLQAESLDQT</sequence>
<evidence type="ECO:0000256" key="2">
    <source>
        <dbReference type="ARBA" id="ARBA00022723"/>
    </source>
</evidence>
<evidence type="ECO:0000256" key="3">
    <source>
        <dbReference type="ARBA" id="ARBA00022737"/>
    </source>
</evidence>
<feature type="domain" description="4Fe-4S ferredoxin-type" evidence="7">
    <location>
        <begin position="55"/>
        <end position="87"/>
    </location>
</feature>
<comment type="function">
    <text evidence="6">Component of a complex that catalyzes the oxidation of glycolate to glyoxylate.</text>
</comment>
<name>A0A7Y0L6F3_9FIRM</name>
<dbReference type="PANTHER" id="PTHR32479:SF17">
    <property type="entry name" value="GLYCOLATE OXIDASE IRON-SULFUR SUBUNIT"/>
    <property type="match status" value="1"/>
</dbReference>
<comment type="caution">
    <text evidence="8">The sequence shown here is derived from an EMBL/GenBank/DDBJ whole genome shotgun (WGS) entry which is preliminary data.</text>
</comment>
<gene>
    <name evidence="8" type="ORF">HIJ39_14770</name>
</gene>
<feature type="domain" description="4Fe-4S ferredoxin-type" evidence="7">
    <location>
        <begin position="6"/>
        <end position="35"/>
    </location>
</feature>
<reference evidence="8 9" key="1">
    <citation type="submission" date="2020-04" db="EMBL/GenBank/DDBJ databases">
        <authorList>
            <person name="Zhang R."/>
            <person name="Schippers A."/>
        </authorList>
    </citation>
    <scope>NUCLEOTIDE SEQUENCE [LARGE SCALE GENOMIC DNA]</scope>
    <source>
        <strain evidence="8 9">DSM 109850</strain>
    </source>
</reference>
<dbReference type="Gene3D" id="1.10.1060.10">
    <property type="entry name" value="Alpha-helical ferredoxin"/>
    <property type="match status" value="1"/>
</dbReference>
<dbReference type="GO" id="GO:0019154">
    <property type="term" value="F:glycolate dehydrogenase activity"/>
    <property type="evidence" value="ECO:0007669"/>
    <property type="project" value="UniProtKB-EC"/>
</dbReference>
<dbReference type="InterPro" id="IPR017896">
    <property type="entry name" value="4Fe4S_Fe-S-bd"/>
</dbReference>
<organism evidence="8 9">
    <name type="scientific">Sulfobacillus harzensis</name>
    <dbReference type="NCBI Taxonomy" id="2729629"/>
    <lineage>
        <taxon>Bacteria</taxon>
        <taxon>Bacillati</taxon>
        <taxon>Bacillota</taxon>
        <taxon>Clostridia</taxon>
        <taxon>Eubacteriales</taxon>
        <taxon>Clostridiales Family XVII. Incertae Sedis</taxon>
        <taxon>Sulfobacillus</taxon>
    </lineage>
</organism>
<evidence type="ECO:0000256" key="1">
    <source>
        <dbReference type="ARBA" id="ARBA00022485"/>
    </source>
</evidence>
<keyword evidence="3" id="KW-0677">Repeat</keyword>
<dbReference type="GO" id="GO:0046872">
    <property type="term" value="F:metal ion binding"/>
    <property type="evidence" value="ECO:0007669"/>
    <property type="project" value="UniProtKB-UniRule"/>
</dbReference>
<dbReference type="Pfam" id="PF13183">
    <property type="entry name" value="Fer4_8"/>
    <property type="match status" value="1"/>
</dbReference>
<dbReference type="RefSeq" id="WP_169101032.1">
    <property type="nucleotide sequence ID" value="NZ_JABBVZ010000058.1"/>
</dbReference>
<dbReference type="EMBL" id="JABBVZ010000058">
    <property type="protein sequence ID" value="NMP23606.1"/>
    <property type="molecule type" value="Genomic_DNA"/>
</dbReference>
<dbReference type="InterPro" id="IPR017900">
    <property type="entry name" value="4Fe4S_Fe_S_CS"/>
</dbReference>
<dbReference type="GO" id="GO:0051539">
    <property type="term" value="F:4 iron, 4 sulfur cluster binding"/>
    <property type="evidence" value="ECO:0007669"/>
    <property type="project" value="UniProtKB-UniRule"/>
</dbReference>
<comment type="cofactor">
    <cofactor evidence="6">
        <name>[4Fe-4S] cluster</name>
        <dbReference type="ChEBI" id="CHEBI:49883"/>
    </cofactor>
    <text evidence="6">Binds 2 [4Fe-4S] clusters.</text>
</comment>
<keyword evidence="1 6" id="KW-0004">4Fe-4S</keyword>
<keyword evidence="4 6" id="KW-0408">Iron</keyword>
<proteinExistence type="predicted"/>
<evidence type="ECO:0000256" key="6">
    <source>
        <dbReference type="PIRNR" id="PIRNR000139"/>
    </source>
</evidence>
<keyword evidence="6" id="KW-0249">Electron transport</keyword>
<dbReference type="AlphaFoldDB" id="A0A7Y0L6F3"/>
<keyword evidence="2 6" id="KW-0479">Metal-binding</keyword>
<keyword evidence="5 6" id="KW-0411">Iron-sulfur</keyword>
<accession>A0A7Y0L6F3</accession>
<keyword evidence="6" id="KW-0813">Transport</keyword>
<evidence type="ECO:0000256" key="5">
    <source>
        <dbReference type="ARBA" id="ARBA00023014"/>
    </source>
</evidence>
<dbReference type="Proteomes" id="UP000533476">
    <property type="component" value="Unassembled WGS sequence"/>
</dbReference>
<dbReference type="PIRSF" id="PIRSF000139">
    <property type="entry name" value="Glc_ox_4Fe-4S"/>
    <property type="match status" value="1"/>
</dbReference>
<evidence type="ECO:0000313" key="9">
    <source>
        <dbReference type="Proteomes" id="UP000533476"/>
    </source>
</evidence>
<keyword evidence="9" id="KW-1185">Reference proteome</keyword>
<evidence type="ECO:0000256" key="4">
    <source>
        <dbReference type="ARBA" id="ARBA00023004"/>
    </source>
</evidence>
<dbReference type="PROSITE" id="PS51379">
    <property type="entry name" value="4FE4S_FER_2"/>
    <property type="match status" value="2"/>
</dbReference>
<dbReference type="InterPro" id="IPR004017">
    <property type="entry name" value="Cys_rich_dom"/>
</dbReference>
<evidence type="ECO:0000259" key="7">
    <source>
        <dbReference type="PROSITE" id="PS51379"/>
    </source>
</evidence>
<comment type="catalytic activity">
    <reaction evidence="6">
        <text>(R)-lactate + A = pyruvate + AH2</text>
        <dbReference type="Rhea" id="RHEA:15089"/>
        <dbReference type="ChEBI" id="CHEBI:13193"/>
        <dbReference type="ChEBI" id="CHEBI:15361"/>
        <dbReference type="ChEBI" id="CHEBI:16004"/>
        <dbReference type="ChEBI" id="CHEBI:17499"/>
    </reaction>
</comment>
<dbReference type="PANTHER" id="PTHR32479">
    <property type="entry name" value="GLYCOLATE OXIDASE IRON-SULFUR SUBUNIT"/>
    <property type="match status" value="1"/>
</dbReference>